<dbReference type="Gene3D" id="3.40.50.2300">
    <property type="match status" value="2"/>
</dbReference>
<proteinExistence type="predicted"/>
<comment type="catalytic activity">
    <reaction evidence="1">
        <text>ATP + protein L-histidine = ADP + protein N-phospho-L-histidine.</text>
        <dbReference type="EC" id="2.7.13.3"/>
    </reaction>
</comment>
<accession>A0A2T1HUF1</accession>
<dbReference type="EMBL" id="PVZS01000009">
    <property type="protein sequence ID" value="PSC05149.1"/>
    <property type="molecule type" value="Genomic_DNA"/>
</dbReference>
<dbReference type="EC" id="2.7.13.3" evidence="2"/>
<dbReference type="Proteomes" id="UP000239772">
    <property type="component" value="Unassembled WGS sequence"/>
</dbReference>
<evidence type="ECO:0000259" key="6">
    <source>
        <dbReference type="PROSITE" id="PS50109"/>
    </source>
</evidence>
<name>A0A2T1HUF1_9HYPH</name>
<dbReference type="InterPro" id="IPR036890">
    <property type="entry name" value="HATPase_C_sf"/>
</dbReference>
<dbReference type="Pfam" id="PF02518">
    <property type="entry name" value="HATPase_c"/>
    <property type="match status" value="1"/>
</dbReference>
<feature type="modified residue" description="4-aspartylphosphate" evidence="4">
    <location>
        <position position="59"/>
    </location>
</feature>
<dbReference type="InterPro" id="IPR036097">
    <property type="entry name" value="HisK_dim/P_sf"/>
</dbReference>
<sequence>MTSKTPEPRLILNVDDTEAVRYAKTRTLQRAGYEVIEAGTGADALRLAAERQPAVVLLDVKLPDYSGIEICQILKQEHPRMMVLQISASFVASADKALGLNSGADSYMTQPAEPEELVAAVRALFRIRDAETELRRLNDELERRVEERTRELAEANHRLQGEILERAKAEAALVQSQKMEAVGQLTGGIAHDFNNLLAAVVGGLHLIQRRSKEERIIELAGHALQAAQRGVKLISQLLAFSRTQELEAKPVDINALITGMQNLLGQSLGPTIQISTDLGPDVGPVLADANQLELALVNLAINARDAMKGSGRIAFATRTVSRPEAPGEPWVTISVADNGPGMSTEVRERAFDPFFTTKPAGQGTGLGLSQVYGVARQLGGQAHIDSREGDGTTVTIMLPQARHAAAPAAPALPAEAPRGKQETVLLIEDDEDLRRVMCDALVELGYRVVAAVDGVEGIELAKAGPVDIAILDYVMPGLTGAETARRLKEMRPDLPIVFASGHADTRALADVGAHGLLRKPFDFDELAARLRQELGRERA</sequence>
<dbReference type="PANTHER" id="PTHR43065:SF42">
    <property type="entry name" value="TWO-COMPONENT SENSOR PPRA"/>
    <property type="match status" value="1"/>
</dbReference>
<keyword evidence="3 4" id="KW-0597">Phosphoprotein</keyword>
<dbReference type="InterPro" id="IPR001789">
    <property type="entry name" value="Sig_transdc_resp-reg_receiver"/>
</dbReference>
<organism evidence="8 9">
    <name type="scientific">Alsobacter soli</name>
    <dbReference type="NCBI Taxonomy" id="2109933"/>
    <lineage>
        <taxon>Bacteria</taxon>
        <taxon>Pseudomonadati</taxon>
        <taxon>Pseudomonadota</taxon>
        <taxon>Alphaproteobacteria</taxon>
        <taxon>Hyphomicrobiales</taxon>
        <taxon>Alsobacteraceae</taxon>
        <taxon>Alsobacter</taxon>
    </lineage>
</organism>
<protein>
    <recommendedName>
        <fullName evidence="2">histidine kinase</fullName>
        <ecNumber evidence="2">2.7.13.3</ecNumber>
    </recommendedName>
</protein>
<dbReference type="SUPFAM" id="SSF55874">
    <property type="entry name" value="ATPase domain of HSP90 chaperone/DNA topoisomerase II/histidine kinase"/>
    <property type="match status" value="1"/>
</dbReference>
<evidence type="ECO:0000256" key="4">
    <source>
        <dbReference type="PROSITE-ProRule" id="PRU00169"/>
    </source>
</evidence>
<dbReference type="PROSITE" id="PS50109">
    <property type="entry name" value="HIS_KIN"/>
    <property type="match status" value="1"/>
</dbReference>
<evidence type="ECO:0000256" key="2">
    <source>
        <dbReference type="ARBA" id="ARBA00012438"/>
    </source>
</evidence>
<evidence type="ECO:0000256" key="3">
    <source>
        <dbReference type="ARBA" id="ARBA00022553"/>
    </source>
</evidence>
<dbReference type="SUPFAM" id="SSF47384">
    <property type="entry name" value="Homodimeric domain of signal transducing histidine kinase"/>
    <property type="match status" value="1"/>
</dbReference>
<dbReference type="PROSITE" id="PS50110">
    <property type="entry name" value="RESPONSE_REGULATORY"/>
    <property type="match status" value="2"/>
</dbReference>
<evidence type="ECO:0000256" key="5">
    <source>
        <dbReference type="SAM" id="Coils"/>
    </source>
</evidence>
<dbReference type="InterPro" id="IPR011006">
    <property type="entry name" value="CheY-like_superfamily"/>
</dbReference>
<keyword evidence="9" id="KW-1185">Reference proteome</keyword>
<keyword evidence="5" id="KW-0175">Coiled coil</keyword>
<dbReference type="SMART" id="SM00388">
    <property type="entry name" value="HisKA"/>
    <property type="match status" value="1"/>
</dbReference>
<dbReference type="InterPro" id="IPR005467">
    <property type="entry name" value="His_kinase_dom"/>
</dbReference>
<dbReference type="PANTHER" id="PTHR43065">
    <property type="entry name" value="SENSOR HISTIDINE KINASE"/>
    <property type="match status" value="1"/>
</dbReference>
<dbReference type="Gene3D" id="1.10.287.130">
    <property type="match status" value="1"/>
</dbReference>
<dbReference type="SUPFAM" id="SSF52172">
    <property type="entry name" value="CheY-like"/>
    <property type="match status" value="2"/>
</dbReference>
<dbReference type="CDD" id="cd00082">
    <property type="entry name" value="HisKA"/>
    <property type="match status" value="1"/>
</dbReference>
<dbReference type="GO" id="GO:0000155">
    <property type="term" value="F:phosphorelay sensor kinase activity"/>
    <property type="evidence" value="ECO:0007669"/>
    <property type="project" value="InterPro"/>
</dbReference>
<evidence type="ECO:0000259" key="7">
    <source>
        <dbReference type="PROSITE" id="PS50110"/>
    </source>
</evidence>
<dbReference type="SMART" id="SM00448">
    <property type="entry name" value="REC"/>
    <property type="match status" value="2"/>
</dbReference>
<feature type="domain" description="Response regulatory" evidence="7">
    <location>
        <begin position="10"/>
        <end position="125"/>
    </location>
</feature>
<dbReference type="Gene3D" id="3.30.565.10">
    <property type="entry name" value="Histidine kinase-like ATPase, C-terminal domain"/>
    <property type="match status" value="1"/>
</dbReference>
<feature type="modified residue" description="4-aspartylphosphate" evidence="4">
    <location>
        <position position="472"/>
    </location>
</feature>
<dbReference type="CDD" id="cd00156">
    <property type="entry name" value="REC"/>
    <property type="match status" value="1"/>
</dbReference>
<gene>
    <name evidence="8" type="ORF">SLNSH_10040</name>
</gene>
<reference evidence="9" key="1">
    <citation type="submission" date="2018-03" db="EMBL/GenBank/DDBJ databases">
        <authorList>
            <person name="Sun L."/>
            <person name="Liu H."/>
            <person name="Chen W."/>
            <person name="Huang K."/>
            <person name="Liu W."/>
            <person name="Gao X."/>
        </authorList>
    </citation>
    <scope>NUCLEOTIDE SEQUENCE [LARGE SCALE GENOMIC DNA]</scope>
    <source>
        <strain evidence="9">SH9</strain>
    </source>
</reference>
<dbReference type="PRINTS" id="PR00344">
    <property type="entry name" value="BCTRLSENSOR"/>
</dbReference>
<dbReference type="Pfam" id="PF00072">
    <property type="entry name" value="Response_reg"/>
    <property type="match status" value="2"/>
</dbReference>
<evidence type="ECO:0000256" key="1">
    <source>
        <dbReference type="ARBA" id="ARBA00000085"/>
    </source>
</evidence>
<feature type="domain" description="Response regulatory" evidence="7">
    <location>
        <begin position="423"/>
        <end position="534"/>
    </location>
</feature>
<dbReference type="RefSeq" id="WP_106336632.1">
    <property type="nucleotide sequence ID" value="NZ_PVZS01000009.1"/>
</dbReference>
<comment type="caution">
    <text evidence="8">The sequence shown here is derived from an EMBL/GenBank/DDBJ whole genome shotgun (WGS) entry which is preliminary data.</text>
</comment>
<evidence type="ECO:0000313" key="9">
    <source>
        <dbReference type="Proteomes" id="UP000239772"/>
    </source>
</evidence>
<evidence type="ECO:0000313" key="8">
    <source>
        <dbReference type="EMBL" id="PSC05149.1"/>
    </source>
</evidence>
<dbReference type="InterPro" id="IPR003594">
    <property type="entry name" value="HATPase_dom"/>
</dbReference>
<dbReference type="InterPro" id="IPR004358">
    <property type="entry name" value="Sig_transdc_His_kin-like_C"/>
</dbReference>
<feature type="domain" description="Histidine kinase" evidence="6">
    <location>
        <begin position="188"/>
        <end position="402"/>
    </location>
</feature>
<dbReference type="OrthoDB" id="9796100at2"/>
<keyword evidence="8" id="KW-0418">Kinase</keyword>
<dbReference type="AlphaFoldDB" id="A0A2T1HUF1"/>
<keyword evidence="8" id="KW-0808">Transferase</keyword>
<dbReference type="Pfam" id="PF00512">
    <property type="entry name" value="HisKA"/>
    <property type="match status" value="1"/>
</dbReference>
<dbReference type="SMART" id="SM00387">
    <property type="entry name" value="HATPase_c"/>
    <property type="match status" value="1"/>
</dbReference>
<feature type="coiled-coil region" evidence="5">
    <location>
        <begin position="120"/>
        <end position="172"/>
    </location>
</feature>
<dbReference type="InterPro" id="IPR003661">
    <property type="entry name" value="HisK_dim/P_dom"/>
</dbReference>